<proteinExistence type="inferred from homology"/>
<evidence type="ECO:0000256" key="7">
    <source>
        <dbReference type="HAMAP-Rule" id="MF_00267"/>
    </source>
</evidence>
<comment type="subunit">
    <text evidence="6 7">Interacts with MinD and FtsZ.</text>
</comment>
<dbReference type="GO" id="GO:0000902">
    <property type="term" value="P:cell morphogenesis"/>
    <property type="evidence" value="ECO:0007669"/>
    <property type="project" value="InterPro"/>
</dbReference>
<dbReference type="OrthoDB" id="9790810at2"/>
<dbReference type="Proteomes" id="UP000798488">
    <property type="component" value="Unassembled WGS sequence"/>
</dbReference>
<dbReference type="Gene3D" id="2.160.20.70">
    <property type="match status" value="1"/>
</dbReference>
<dbReference type="PANTHER" id="PTHR34108:SF1">
    <property type="entry name" value="SEPTUM SITE-DETERMINING PROTEIN MINC"/>
    <property type="match status" value="1"/>
</dbReference>
<dbReference type="Pfam" id="PF03775">
    <property type="entry name" value="MinC_C"/>
    <property type="match status" value="1"/>
</dbReference>
<dbReference type="InterPro" id="IPR016098">
    <property type="entry name" value="CAP/MinC_C"/>
</dbReference>
<organism evidence="10 11">
    <name type="scientific">Sporotomaculum syntrophicum</name>
    <dbReference type="NCBI Taxonomy" id="182264"/>
    <lineage>
        <taxon>Bacteria</taxon>
        <taxon>Bacillati</taxon>
        <taxon>Bacillota</taxon>
        <taxon>Clostridia</taxon>
        <taxon>Eubacteriales</taxon>
        <taxon>Desulfallaceae</taxon>
        <taxon>Sporotomaculum</taxon>
    </lineage>
</organism>
<dbReference type="InterPro" id="IPR013033">
    <property type="entry name" value="MinC"/>
</dbReference>
<evidence type="ECO:0000259" key="9">
    <source>
        <dbReference type="Pfam" id="PF05209"/>
    </source>
</evidence>
<evidence type="ECO:0000256" key="6">
    <source>
        <dbReference type="ARBA" id="ARBA00046874"/>
    </source>
</evidence>
<evidence type="ECO:0000256" key="4">
    <source>
        <dbReference type="ARBA" id="ARBA00023306"/>
    </source>
</evidence>
<dbReference type="PANTHER" id="PTHR34108">
    <property type="entry name" value="SEPTUM SITE-DETERMINING PROTEIN MINC"/>
    <property type="match status" value="1"/>
</dbReference>
<keyword evidence="2 7" id="KW-0132">Cell division</keyword>
<accession>A0A9D3AYC4</accession>
<sequence length="217" mass="23893">MAKEAINIKGTKQGLIILLDPKRDFEDIKKGLKNKMESSSGFFSGAKFTLYRENQLFPAEKTELESICKAYGLIPNPDAQWPPPVTKTNHIVEISVNENGVNRYSLPGEAALLVKHTLRSGQMVNYSGHVTVLGNIHPGAKVLADGNIIVMGTCSGFVHAGQFGNQKAYIMALRIKNAHLRIAEQILSLNQLKQIGPVIARINNNKITLADYSDKRI</sequence>
<feature type="domain" description="Septum formation inhibitor MinC N-terminal" evidence="9">
    <location>
        <begin position="6"/>
        <end position="75"/>
    </location>
</feature>
<evidence type="ECO:0000313" key="11">
    <source>
        <dbReference type="Proteomes" id="UP000798488"/>
    </source>
</evidence>
<feature type="domain" description="Septum formation inhibitor MinC C-terminal" evidence="8">
    <location>
        <begin position="114"/>
        <end position="208"/>
    </location>
</feature>
<keyword evidence="3 7" id="KW-0717">Septation</keyword>
<reference evidence="10" key="1">
    <citation type="submission" date="2016-02" db="EMBL/GenBank/DDBJ databases">
        <title>Draft Genome Sequence of Sporotomaculum syntrophicum Strain FB, a Syntrophic Benzoate Degrader.</title>
        <authorList>
            <person name="Nobu M.K."/>
            <person name="Narihiro T."/>
            <person name="Qiu Y.-L."/>
            <person name="Ohashi A."/>
            <person name="Liu W.-T."/>
            <person name="Yuji S."/>
        </authorList>
    </citation>
    <scope>NUCLEOTIDE SEQUENCE</scope>
    <source>
        <strain evidence="10">FB</strain>
    </source>
</reference>
<dbReference type="Pfam" id="PF05209">
    <property type="entry name" value="MinC_N"/>
    <property type="match status" value="1"/>
</dbReference>
<keyword evidence="11" id="KW-1185">Reference proteome</keyword>
<evidence type="ECO:0000259" key="8">
    <source>
        <dbReference type="Pfam" id="PF03775"/>
    </source>
</evidence>
<comment type="caution">
    <text evidence="10">The sequence shown here is derived from an EMBL/GenBank/DDBJ whole genome shotgun (WGS) entry which is preliminary data.</text>
</comment>
<dbReference type="GO" id="GO:0000917">
    <property type="term" value="P:division septum assembly"/>
    <property type="evidence" value="ECO:0007669"/>
    <property type="project" value="UniProtKB-KW"/>
</dbReference>
<dbReference type="AlphaFoldDB" id="A0A9D3AYC4"/>
<dbReference type="EMBL" id="LSRS01000005">
    <property type="protein sequence ID" value="KAF1084628.1"/>
    <property type="molecule type" value="Genomic_DNA"/>
</dbReference>
<dbReference type="InterPro" id="IPR007874">
    <property type="entry name" value="MinC_N"/>
</dbReference>
<evidence type="ECO:0000256" key="3">
    <source>
        <dbReference type="ARBA" id="ARBA00023210"/>
    </source>
</evidence>
<evidence type="ECO:0000256" key="5">
    <source>
        <dbReference type="ARBA" id="ARBA00025606"/>
    </source>
</evidence>
<name>A0A9D3AYC4_9FIRM</name>
<comment type="function">
    <text evidence="5 7">Cell division inhibitor that blocks the formation of polar Z ring septums. Rapidly oscillates between the poles of the cell to destabilize FtsZ filaments that have formed before they mature into polar Z rings. Prevents FtsZ polymerization.</text>
</comment>
<comment type="similarity">
    <text evidence="1 7">Belongs to the MinC family.</text>
</comment>
<dbReference type="HAMAP" id="MF_00267">
    <property type="entry name" value="MinC"/>
    <property type="match status" value="1"/>
</dbReference>
<dbReference type="Gene3D" id="3.30.160.540">
    <property type="match status" value="1"/>
</dbReference>
<dbReference type="InterPro" id="IPR036145">
    <property type="entry name" value="MinC_C_sf"/>
</dbReference>
<evidence type="ECO:0000256" key="1">
    <source>
        <dbReference type="ARBA" id="ARBA00006291"/>
    </source>
</evidence>
<dbReference type="InterPro" id="IPR005526">
    <property type="entry name" value="Septum_form_inhib_MinC_C"/>
</dbReference>
<gene>
    <name evidence="10" type="primary">minC_2</name>
    <name evidence="7" type="synonym">minC</name>
    <name evidence="10" type="ORF">SPSYN_02406</name>
</gene>
<dbReference type="RefSeq" id="WP_161822687.1">
    <property type="nucleotide sequence ID" value="NZ_LSRS01000005.1"/>
</dbReference>
<protein>
    <recommendedName>
        <fullName evidence="7">Probable septum site-determining protein MinC</fullName>
    </recommendedName>
</protein>
<dbReference type="GO" id="GO:0051302">
    <property type="term" value="P:regulation of cell division"/>
    <property type="evidence" value="ECO:0007669"/>
    <property type="project" value="InterPro"/>
</dbReference>
<evidence type="ECO:0000256" key="2">
    <source>
        <dbReference type="ARBA" id="ARBA00022618"/>
    </source>
</evidence>
<keyword evidence="4 7" id="KW-0131">Cell cycle</keyword>
<dbReference type="SUPFAM" id="SSF63848">
    <property type="entry name" value="Cell-division inhibitor MinC, C-terminal domain"/>
    <property type="match status" value="1"/>
</dbReference>
<dbReference type="GO" id="GO:1901891">
    <property type="term" value="P:regulation of cell septum assembly"/>
    <property type="evidence" value="ECO:0007669"/>
    <property type="project" value="InterPro"/>
</dbReference>
<evidence type="ECO:0000313" key="10">
    <source>
        <dbReference type="EMBL" id="KAF1084628.1"/>
    </source>
</evidence>